<dbReference type="SMART" id="SM00154">
    <property type="entry name" value="ZnF_AN1"/>
    <property type="match status" value="2"/>
</dbReference>
<dbReference type="PROSITE" id="PS51039">
    <property type="entry name" value="ZF_AN1"/>
    <property type="match status" value="2"/>
</dbReference>
<dbReference type="Proteomes" id="UP000030764">
    <property type="component" value="Unassembled WGS sequence"/>
</dbReference>
<sequence>MEFPDLGCRCSFKACQQLDFLPIRCDACGSKFCKNHYAYEKHNCPSAFVKDVQVPVCPLCNKPVSCPRDFPADVAVSAHIDRGCQPDPTLTSQPVYSNKCSLTGCKRKEMVPIVCPSCSKTFCLQHRHPQDHQCSKTQSRPIHTRKSVSCMIYNFVLCLFQRSAQNSTPKRSSSSRPSYNAYQLNGMTEEAALQEALRRSLTLNAEGNSESEVAKEAGQRTTNLNRDASACVVS</sequence>
<dbReference type="PANTHER" id="PTHR14677">
    <property type="entry name" value="ARSENITE INDUCUBLE RNA ASSOCIATED PROTEIN AIP-1-RELATED"/>
    <property type="match status" value="1"/>
</dbReference>
<keyword evidence="4" id="KW-0862">Zinc</keyword>
<dbReference type="GO" id="GO:0005737">
    <property type="term" value="C:cytoplasm"/>
    <property type="evidence" value="ECO:0007669"/>
    <property type="project" value="TreeGrafter"/>
</dbReference>
<keyword evidence="1" id="KW-0479">Metal-binding</keyword>
<evidence type="ECO:0000256" key="4">
    <source>
        <dbReference type="ARBA" id="ARBA00022833"/>
    </source>
</evidence>
<feature type="domain" description="AN1-type" evidence="6">
    <location>
        <begin position="4"/>
        <end position="52"/>
    </location>
</feature>
<evidence type="ECO:0000256" key="1">
    <source>
        <dbReference type="ARBA" id="ARBA00022723"/>
    </source>
</evidence>
<dbReference type="InterPro" id="IPR035896">
    <property type="entry name" value="AN1-like_Znf"/>
</dbReference>
<evidence type="ECO:0000256" key="2">
    <source>
        <dbReference type="ARBA" id="ARBA00022737"/>
    </source>
</evidence>
<keyword evidence="2" id="KW-0677">Repeat</keyword>
<evidence type="ECO:0000313" key="8">
    <source>
        <dbReference type="Proteomes" id="UP000030764"/>
    </source>
</evidence>
<proteinExistence type="predicted"/>
<keyword evidence="8" id="KW-1185">Reference proteome</keyword>
<reference evidence="7 8" key="1">
    <citation type="journal article" date="2014" name="Nat. Genet.">
        <title>Genome and transcriptome of the porcine whipworm Trichuris suis.</title>
        <authorList>
            <person name="Jex A.R."/>
            <person name="Nejsum P."/>
            <person name="Schwarz E.M."/>
            <person name="Hu L."/>
            <person name="Young N.D."/>
            <person name="Hall R.S."/>
            <person name="Korhonen P.K."/>
            <person name="Liao S."/>
            <person name="Thamsborg S."/>
            <person name="Xia J."/>
            <person name="Xu P."/>
            <person name="Wang S."/>
            <person name="Scheerlinck J.P."/>
            <person name="Hofmann A."/>
            <person name="Sternberg P.W."/>
            <person name="Wang J."/>
            <person name="Gasser R.B."/>
        </authorList>
    </citation>
    <scope>NUCLEOTIDE SEQUENCE [LARGE SCALE GENOMIC DNA]</scope>
    <source>
        <strain evidence="7">DCEP-RM93M</strain>
    </source>
</reference>
<dbReference type="SUPFAM" id="SSF118310">
    <property type="entry name" value="AN1-like Zinc finger"/>
    <property type="match status" value="2"/>
</dbReference>
<dbReference type="GO" id="GO:0008270">
    <property type="term" value="F:zinc ion binding"/>
    <property type="evidence" value="ECO:0007669"/>
    <property type="project" value="UniProtKB-KW"/>
</dbReference>
<dbReference type="InterPro" id="IPR057357">
    <property type="entry name" value="Znf-C2H2_ZFAND2A/B"/>
</dbReference>
<protein>
    <recommendedName>
        <fullName evidence="6">AN1-type domain-containing protein</fullName>
    </recommendedName>
</protein>
<dbReference type="EMBL" id="KL363198">
    <property type="protein sequence ID" value="KFD55718.1"/>
    <property type="molecule type" value="Genomic_DNA"/>
</dbReference>
<evidence type="ECO:0000256" key="3">
    <source>
        <dbReference type="ARBA" id="ARBA00022771"/>
    </source>
</evidence>
<dbReference type="Pfam" id="PF25403">
    <property type="entry name" value="zf-C2H2_ZFAND2"/>
    <property type="match status" value="1"/>
</dbReference>
<dbReference type="Pfam" id="PF01428">
    <property type="entry name" value="zf-AN1"/>
    <property type="match status" value="2"/>
</dbReference>
<dbReference type="AlphaFoldDB" id="A0A085MES2"/>
<organism evidence="7 8">
    <name type="scientific">Trichuris suis</name>
    <name type="common">pig whipworm</name>
    <dbReference type="NCBI Taxonomy" id="68888"/>
    <lineage>
        <taxon>Eukaryota</taxon>
        <taxon>Metazoa</taxon>
        <taxon>Ecdysozoa</taxon>
        <taxon>Nematoda</taxon>
        <taxon>Enoplea</taxon>
        <taxon>Dorylaimia</taxon>
        <taxon>Trichinellida</taxon>
        <taxon>Trichuridae</taxon>
        <taxon>Trichuris</taxon>
    </lineage>
</organism>
<evidence type="ECO:0000259" key="6">
    <source>
        <dbReference type="PROSITE" id="PS51039"/>
    </source>
</evidence>
<name>A0A085MES2_9BILA</name>
<keyword evidence="3 5" id="KW-0863">Zinc-finger</keyword>
<dbReference type="InterPro" id="IPR000058">
    <property type="entry name" value="Znf_AN1"/>
</dbReference>
<evidence type="ECO:0000313" key="7">
    <source>
        <dbReference type="EMBL" id="KFD55718.1"/>
    </source>
</evidence>
<feature type="domain" description="AN1-type" evidence="6">
    <location>
        <begin position="94"/>
        <end position="142"/>
    </location>
</feature>
<gene>
    <name evidence="7" type="ORF">M513_03466</name>
</gene>
<evidence type="ECO:0000256" key="5">
    <source>
        <dbReference type="PROSITE-ProRule" id="PRU00449"/>
    </source>
</evidence>
<dbReference type="Gene3D" id="4.10.1110.10">
    <property type="entry name" value="AN1-like Zinc finger"/>
    <property type="match status" value="2"/>
</dbReference>
<dbReference type="PANTHER" id="PTHR14677:SF20">
    <property type="entry name" value="ZINC FINGER AN1-TYPE CONTAINING 2A-RELATED"/>
    <property type="match status" value="1"/>
</dbReference>
<accession>A0A085MES2</accession>